<proteinExistence type="predicted"/>
<feature type="signal peptide" evidence="1">
    <location>
        <begin position="1"/>
        <end position="23"/>
    </location>
</feature>
<dbReference type="Proteomes" id="UP000004736">
    <property type="component" value="Unassembled WGS sequence"/>
</dbReference>
<gene>
    <name evidence="2" type="ORF">GCWU000321_00683</name>
</gene>
<dbReference type="HOGENOM" id="CLU_1341479_0_0_9"/>
<dbReference type="AlphaFoldDB" id="C9LMD0"/>
<accession>C9LMD0</accession>
<dbReference type="OrthoDB" id="1624623at2"/>
<name>C9LMD0_9FIRM</name>
<evidence type="ECO:0000313" key="2">
    <source>
        <dbReference type="EMBL" id="EEW96716.1"/>
    </source>
</evidence>
<sequence>MKTFMKYLFCFFMVCAVGMMAQAADKSVNRKMGYFDNTRTVLLLLPQSNDRGSYAASYIAKEMNAVFRYPYYRKLDTADYAYKSISPAELPAIAEETGADIVVLPVVTRWVQRRSHPISIFFDIDPVVETQVVVDVYSCKNGEGVRDDQAVYYEREEESSVRNRYIMDEVMKRLWKKFPYRRVPTDVEAKLSETVHADKDNTPAAAMNK</sequence>
<evidence type="ECO:0000256" key="1">
    <source>
        <dbReference type="SAM" id="SignalP"/>
    </source>
</evidence>
<evidence type="ECO:0000313" key="3">
    <source>
        <dbReference type="Proteomes" id="UP000004736"/>
    </source>
</evidence>
<organism evidence="2 3">
    <name type="scientific">Dialister invisus DSM 15470</name>
    <dbReference type="NCBI Taxonomy" id="592028"/>
    <lineage>
        <taxon>Bacteria</taxon>
        <taxon>Bacillati</taxon>
        <taxon>Bacillota</taxon>
        <taxon>Negativicutes</taxon>
        <taxon>Veillonellales</taxon>
        <taxon>Veillonellaceae</taxon>
        <taxon>Dialister</taxon>
    </lineage>
</organism>
<feature type="chain" id="PRO_5002997396" evidence="1">
    <location>
        <begin position="24"/>
        <end position="209"/>
    </location>
</feature>
<reference evidence="2" key="1">
    <citation type="submission" date="2009-09" db="EMBL/GenBank/DDBJ databases">
        <authorList>
            <person name="Weinstock G."/>
            <person name="Sodergren E."/>
            <person name="Clifton S."/>
            <person name="Fulton L."/>
            <person name="Fulton B."/>
            <person name="Courtney L."/>
            <person name="Fronick C."/>
            <person name="Harrison M."/>
            <person name="Strong C."/>
            <person name="Farmer C."/>
            <person name="Delahaunty K."/>
            <person name="Markovic C."/>
            <person name="Hall O."/>
            <person name="Minx P."/>
            <person name="Tomlinson C."/>
            <person name="Mitreva M."/>
            <person name="Nelson J."/>
            <person name="Hou S."/>
            <person name="Wollam A."/>
            <person name="Pepin K.H."/>
            <person name="Johnson M."/>
            <person name="Bhonagiri V."/>
            <person name="Nash W.E."/>
            <person name="Warren W."/>
            <person name="Chinwalla A."/>
            <person name="Mardis E.R."/>
            <person name="Wilson R.K."/>
        </authorList>
    </citation>
    <scope>NUCLEOTIDE SEQUENCE [LARGE SCALE GENOMIC DNA]</scope>
    <source>
        <strain evidence="2">DSM 15470</strain>
    </source>
</reference>
<dbReference type="GeneID" id="78277400"/>
<dbReference type="RefSeq" id="WP_007069649.1">
    <property type="nucleotide sequence ID" value="NZ_GG698602.1"/>
</dbReference>
<keyword evidence="3" id="KW-1185">Reference proteome</keyword>
<comment type="caution">
    <text evidence="2">The sequence shown here is derived from an EMBL/GenBank/DDBJ whole genome shotgun (WGS) entry which is preliminary data.</text>
</comment>
<keyword evidence="1" id="KW-0732">Signal</keyword>
<protein>
    <submittedName>
        <fullName evidence="2">Uncharacterized protein</fullName>
    </submittedName>
</protein>
<dbReference type="EMBL" id="ACIM02000001">
    <property type="protein sequence ID" value="EEW96716.1"/>
    <property type="molecule type" value="Genomic_DNA"/>
</dbReference>
<dbReference type="eggNOG" id="ENOG5033G9Q">
    <property type="taxonomic scope" value="Bacteria"/>
</dbReference>